<proteinExistence type="predicted"/>
<accession>A0A6G0RHD9</accession>
<reference evidence="1 2" key="1">
    <citation type="submission" date="2018-09" db="EMBL/GenBank/DDBJ databases">
        <title>Genomic investigation of the strawberry pathogen Phytophthora fragariae indicates pathogenicity is determined by transcriptional variation in three key races.</title>
        <authorList>
            <person name="Adams T.M."/>
            <person name="Armitage A.D."/>
            <person name="Sobczyk M.K."/>
            <person name="Bates H.J."/>
            <person name="Dunwell J.M."/>
            <person name="Nellist C.F."/>
            <person name="Harrison R.J."/>
        </authorList>
    </citation>
    <scope>NUCLEOTIDE SEQUENCE [LARGE SCALE GENOMIC DNA]</scope>
    <source>
        <strain evidence="1 2">NOV-77</strain>
    </source>
</reference>
<evidence type="ECO:0000313" key="2">
    <source>
        <dbReference type="Proteomes" id="UP000486351"/>
    </source>
</evidence>
<evidence type="ECO:0000313" key="1">
    <source>
        <dbReference type="EMBL" id="KAE9333660.1"/>
    </source>
</evidence>
<organism evidence="1 2">
    <name type="scientific">Phytophthora fragariae</name>
    <dbReference type="NCBI Taxonomy" id="53985"/>
    <lineage>
        <taxon>Eukaryota</taxon>
        <taxon>Sar</taxon>
        <taxon>Stramenopiles</taxon>
        <taxon>Oomycota</taxon>
        <taxon>Peronosporomycetes</taxon>
        <taxon>Peronosporales</taxon>
        <taxon>Peronosporaceae</taxon>
        <taxon>Phytophthora</taxon>
    </lineage>
</organism>
<dbReference type="Proteomes" id="UP000486351">
    <property type="component" value="Unassembled WGS sequence"/>
</dbReference>
<gene>
    <name evidence="1" type="ORF">PF008_g14345</name>
</gene>
<sequence length="69" mass="7808">MLLLKKHTNLVLVTISITPISLAVTLRLVHQQPRWQWVLCAEGRLWAFPVSLRPTSSTTELKDETPAVC</sequence>
<comment type="caution">
    <text evidence="1">The sequence shown here is derived from an EMBL/GenBank/DDBJ whole genome shotgun (WGS) entry which is preliminary data.</text>
</comment>
<dbReference type="EMBL" id="QXFY01000883">
    <property type="protein sequence ID" value="KAE9333660.1"/>
    <property type="molecule type" value="Genomic_DNA"/>
</dbReference>
<name>A0A6G0RHD9_9STRA</name>
<protein>
    <submittedName>
        <fullName evidence="1">Uncharacterized protein</fullName>
    </submittedName>
</protein>
<dbReference type="AlphaFoldDB" id="A0A6G0RHD9"/>